<evidence type="ECO:0000256" key="2">
    <source>
        <dbReference type="ARBA" id="ARBA00004604"/>
    </source>
</evidence>
<dbReference type="InParanoid" id="A0A448YM68"/>
<gene>
    <name evidence="11" type="ORF">BRENAR_LOCUS2723</name>
</gene>
<dbReference type="Pfam" id="PF08149">
    <property type="entry name" value="BING4CT"/>
    <property type="match status" value="1"/>
</dbReference>
<feature type="region of interest" description="Disordered" evidence="9">
    <location>
        <begin position="1"/>
        <end position="20"/>
    </location>
</feature>
<dbReference type="PROSITE" id="PS50082">
    <property type="entry name" value="WD_REPEATS_2"/>
    <property type="match status" value="1"/>
</dbReference>
<comment type="subcellular location">
    <subcellularLocation>
        <location evidence="2">Nucleus</location>
        <location evidence="2">Nucleolus</location>
    </subcellularLocation>
</comment>
<dbReference type="FunFam" id="2.130.10.10:FF:000378">
    <property type="entry name" value="U3 small nucleolar RNA-associated protein 7"/>
    <property type="match status" value="1"/>
</dbReference>
<evidence type="ECO:0000256" key="3">
    <source>
        <dbReference type="ARBA" id="ARBA00022552"/>
    </source>
</evidence>
<feature type="compositionally biased region" description="Basic residues" evidence="9">
    <location>
        <begin position="467"/>
        <end position="477"/>
    </location>
</feature>
<dbReference type="GO" id="GO:0032040">
    <property type="term" value="C:small-subunit processome"/>
    <property type="evidence" value="ECO:0007669"/>
    <property type="project" value="TreeGrafter"/>
</dbReference>
<keyword evidence="3" id="KW-0698">rRNA processing</keyword>
<dbReference type="OrthoDB" id="10251154at2759"/>
<dbReference type="InterPro" id="IPR001680">
    <property type="entry name" value="WD40_rpt"/>
</dbReference>
<dbReference type="SMART" id="SM00320">
    <property type="entry name" value="WD40"/>
    <property type="match status" value="5"/>
</dbReference>
<evidence type="ECO:0000256" key="1">
    <source>
        <dbReference type="ARBA" id="ARBA00004099"/>
    </source>
</evidence>
<dbReference type="Pfam" id="PF00400">
    <property type="entry name" value="WD40"/>
    <property type="match status" value="1"/>
</dbReference>
<evidence type="ECO:0000256" key="8">
    <source>
        <dbReference type="PROSITE-ProRule" id="PRU00221"/>
    </source>
</evidence>
<proteinExistence type="predicted"/>
<dbReference type="EMBL" id="CAACVR010000015">
    <property type="protein sequence ID" value="VEU21991.1"/>
    <property type="molecule type" value="Genomic_DNA"/>
</dbReference>
<feature type="region of interest" description="Disordered" evidence="9">
    <location>
        <begin position="463"/>
        <end position="523"/>
    </location>
</feature>
<feature type="compositionally biased region" description="Basic and acidic residues" evidence="9">
    <location>
        <begin position="479"/>
        <end position="515"/>
    </location>
</feature>
<dbReference type="GO" id="GO:0030686">
    <property type="term" value="C:90S preribosome"/>
    <property type="evidence" value="ECO:0007669"/>
    <property type="project" value="TreeGrafter"/>
</dbReference>
<dbReference type="InterPro" id="IPR040315">
    <property type="entry name" value="WDR46/Utp7"/>
</dbReference>
<keyword evidence="5" id="KW-0677">Repeat</keyword>
<dbReference type="PANTHER" id="PTHR14085">
    <property type="entry name" value="WD-REPEAT PROTEIN BING4"/>
    <property type="match status" value="1"/>
</dbReference>
<evidence type="ECO:0000256" key="7">
    <source>
        <dbReference type="ARBA" id="ARBA00076453"/>
    </source>
</evidence>
<organism evidence="11 12">
    <name type="scientific">Brettanomyces naardenensis</name>
    <name type="common">Yeast</name>
    <dbReference type="NCBI Taxonomy" id="13370"/>
    <lineage>
        <taxon>Eukaryota</taxon>
        <taxon>Fungi</taxon>
        <taxon>Dikarya</taxon>
        <taxon>Ascomycota</taxon>
        <taxon>Saccharomycotina</taxon>
        <taxon>Pichiomycetes</taxon>
        <taxon>Pichiales</taxon>
        <taxon>Pichiaceae</taxon>
        <taxon>Brettanomyces</taxon>
    </lineage>
</organism>
<dbReference type="AlphaFoldDB" id="A0A448YM68"/>
<evidence type="ECO:0000259" key="10">
    <source>
        <dbReference type="SMART" id="SM01033"/>
    </source>
</evidence>
<evidence type="ECO:0000256" key="5">
    <source>
        <dbReference type="ARBA" id="ARBA00022737"/>
    </source>
</evidence>
<dbReference type="STRING" id="13370.A0A448YM68"/>
<comment type="function">
    <text evidence="1">Involved in nucleolar processing of pre-18S ribosomal RNA.</text>
</comment>
<dbReference type="Proteomes" id="UP000290900">
    <property type="component" value="Unassembled WGS sequence"/>
</dbReference>
<dbReference type="SMART" id="SM01033">
    <property type="entry name" value="BING4CT"/>
    <property type="match status" value="1"/>
</dbReference>
<name>A0A448YM68_BRENA</name>
<keyword evidence="4 8" id="KW-0853">WD repeat</keyword>
<dbReference type="PANTHER" id="PTHR14085:SF3">
    <property type="entry name" value="WD REPEAT-CONTAINING PROTEIN 46"/>
    <property type="match status" value="1"/>
</dbReference>
<dbReference type="SUPFAM" id="SSF50978">
    <property type="entry name" value="WD40 repeat-like"/>
    <property type="match status" value="1"/>
</dbReference>
<accession>A0A448YM68</accession>
<dbReference type="InterPro" id="IPR012952">
    <property type="entry name" value="BING4_C_dom"/>
</dbReference>
<evidence type="ECO:0000256" key="6">
    <source>
        <dbReference type="ARBA" id="ARBA00023242"/>
    </source>
</evidence>
<dbReference type="GO" id="GO:0000462">
    <property type="term" value="P:maturation of SSU-rRNA from tricistronic rRNA transcript (SSU-rRNA, 5.8S rRNA, LSU-rRNA)"/>
    <property type="evidence" value="ECO:0007669"/>
    <property type="project" value="TreeGrafter"/>
</dbReference>
<dbReference type="InterPro" id="IPR036322">
    <property type="entry name" value="WD40_repeat_dom_sf"/>
</dbReference>
<reference evidence="11 12" key="1">
    <citation type="submission" date="2018-12" db="EMBL/GenBank/DDBJ databases">
        <authorList>
            <person name="Tiukova I."/>
            <person name="Dainat J."/>
        </authorList>
    </citation>
    <scope>NUCLEOTIDE SEQUENCE [LARGE SCALE GENOMIC DNA]</scope>
</reference>
<evidence type="ECO:0000313" key="12">
    <source>
        <dbReference type="Proteomes" id="UP000290900"/>
    </source>
</evidence>
<feature type="compositionally biased region" description="Basic and acidic residues" evidence="9">
    <location>
        <begin position="1"/>
        <end position="13"/>
    </location>
</feature>
<dbReference type="InterPro" id="IPR015943">
    <property type="entry name" value="WD40/YVTN_repeat-like_dom_sf"/>
</dbReference>
<dbReference type="PROSITE" id="PS50294">
    <property type="entry name" value="WD_REPEATS_REGION"/>
    <property type="match status" value="1"/>
</dbReference>
<evidence type="ECO:0000313" key="11">
    <source>
        <dbReference type="EMBL" id="VEU21991.1"/>
    </source>
</evidence>
<evidence type="ECO:0000256" key="9">
    <source>
        <dbReference type="SAM" id="MobiDB-lite"/>
    </source>
</evidence>
<feature type="domain" description="BING4 C-terminal" evidence="10">
    <location>
        <begin position="336"/>
        <end position="415"/>
    </location>
</feature>
<dbReference type="FunCoup" id="A0A448YM68">
    <property type="interactions" value="1113"/>
</dbReference>
<feature type="repeat" description="WD" evidence="8">
    <location>
        <begin position="255"/>
        <end position="296"/>
    </location>
</feature>
<keyword evidence="12" id="KW-1185">Reference proteome</keyword>
<dbReference type="Gene3D" id="2.130.10.10">
    <property type="entry name" value="YVTN repeat-like/Quinoprotein amine dehydrogenase"/>
    <property type="match status" value="1"/>
</dbReference>
<protein>
    <recommendedName>
        <fullName evidence="7">U three protein 7</fullName>
    </recommendedName>
</protein>
<evidence type="ECO:0000256" key="4">
    <source>
        <dbReference type="ARBA" id="ARBA00022574"/>
    </source>
</evidence>
<sequence length="523" mass="59426">MSEKYERSKEHVGRKLRHNSKKNEDNLLSLRLKKLDKEHRDAMKSAARTDVLLQEEAGYMEAEGMEKTYKFRQNDIVQEVDIGTAKKGFELKLDQYGPYSLDYSRNGRELLIGGKKGHVAAFDWQTGKLDCELFLNETVHAVKSLHNDQFFAVAQKKYTFIYDKTGTELHRLKQHIDQTLLDFLPYHMLLVTSGNSSHLKYHDVSTGELVADHRTKMGSTLAMRQNPWNAVMHLGHSDGKVTLWSPSMPTPLVKIQACRGPVRALTVNRDGRYMAVSGADKTLKIWDIRKYEELGSYYTPTQANTVDISDTGLLSVGWGPHVTIWKDTLKTKQNSPYMNHMIPGSQVQTTRFVPFEDVLGCGHNSGITSIIVPGAGEANFDALESNPYESSKQRQETEVRSLLNKLQPDMIALDPSSIGTVDKRRPQERLTSKELSALREAEEEKERIGGGDIEELVLPSAKGKNSSLRKLKRKQRKNLVTERSKRIEKALQKEKDMRKQKLDEVRGIKQKKDALSEALSRFN</sequence>
<keyword evidence="6" id="KW-0539">Nucleus</keyword>